<comment type="caution">
    <text evidence="5">The sequence shown here is derived from an EMBL/GenBank/DDBJ whole genome shotgun (WGS) entry which is preliminary data.</text>
</comment>
<keyword evidence="1" id="KW-0175">Coiled coil</keyword>
<evidence type="ECO:0000313" key="6">
    <source>
        <dbReference type="Proteomes" id="UP000196084"/>
    </source>
</evidence>
<feature type="transmembrane region" description="Helical" evidence="3">
    <location>
        <begin position="89"/>
        <end position="108"/>
    </location>
</feature>
<evidence type="ECO:0000313" key="5">
    <source>
        <dbReference type="EMBL" id="OVE85253.1"/>
    </source>
</evidence>
<evidence type="ECO:0000259" key="4">
    <source>
        <dbReference type="Pfam" id="PF25939"/>
    </source>
</evidence>
<keyword evidence="3" id="KW-0812">Transmembrane</keyword>
<gene>
    <name evidence="5" type="ORF">B2G88_12555</name>
</gene>
<proteinExistence type="predicted"/>
<dbReference type="InterPro" id="IPR058288">
    <property type="entry name" value="DUF7982"/>
</dbReference>
<accession>A0A202EAF3</accession>
<evidence type="ECO:0000256" key="3">
    <source>
        <dbReference type="SAM" id="Phobius"/>
    </source>
</evidence>
<feature type="compositionally biased region" description="Polar residues" evidence="2">
    <location>
        <begin position="20"/>
        <end position="29"/>
    </location>
</feature>
<keyword evidence="6" id="KW-1185">Reference proteome</keyword>
<feature type="transmembrane region" description="Helical" evidence="3">
    <location>
        <begin position="66"/>
        <end position="83"/>
    </location>
</feature>
<feature type="region of interest" description="Disordered" evidence="2">
    <location>
        <begin position="1"/>
        <end position="33"/>
    </location>
</feature>
<dbReference type="EMBL" id="MWPH01000002">
    <property type="protein sequence ID" value="OVE85253.1"/>
    <property type="molecule type" value="Genomic_DNA"/>
</dbReference>
<dbReference type="AlphaFoldDB" id="A0A202EAF3"/>
<feature type="domain" description="DUF7982" evidence="4">
    <location>
        <begin position="34"/>
        <end position="295"/>
    </location>
</feature>
<sequence length="304" mass="33101">MEETTKHRDEPAETGRENGHNTADSTTPDGPSRATLSARLEQLEAENHHLRAEYGRVRQSRYRKRALGLAAIGLCAIGGAVAFPNVQDVLLALGGTGLIGAVLTYYLAPEQFVAADIGERIYTALATNQARLTDALGLSENRHYVPTKGNRPGCRLIVPRSQQYHPPETVDGDSDPIVTAADHRGLRLEPSGLGLFEEFDDALTTERARTPDALATQLTSALVEQFELAARAEPAVGPEQVTFAITDSTFGDCDRFDHPVASFLAVSLAIGLERPITLEVAAADNRTDWLLTCRWERNDKTDDK</sequence>
<name>A0A202EAF3_9EURY</name>
<organism evidence="5 6">
    <name type="scientific">Natronolimnobius baerhuensis</name>
    <dbReference type="NCBI Taxonomy" id="253108"/>
    <lineage>
        <taxon>Archaea</taxon>
        <taxon>Methanobacteriati</taxon>
        <taxon>Methanobacteriota</taxon>
        <taxon>Stenosarchaea group</taxon>
        <taxon>Halobacteria</taxon>
        <taxon>Halobacteriales</taxon>
        <taxon>Natrialbaceae</taxon>
        <taxon>Natronolimnobius</taxon>
    </lineage>
</organism>
<evidence type="ECO:0000256" key="2">
    <source>
        <dbReference type="SAM" id="MobiDB-lite"/>
    </source>
</evidence>
<feature type="coiled-coil region" evidence="1">
    <location>
        <begin position="33"/>
        <end position="60"/>
    </location>
</feature>
<keyword evidence="3" id="KW-1133">Transmembrane helix</keyword>
<feature type="compositionally biased region" description="Basic and acidic residues" evidence="2">
    <location>
        <begin position="1"/>
        <end position="19"/>
    </location>
</feature>
<keyword evidence="3" id="KW-0472">Membrane</keyword>
<protein>
    <recommendedName>
        <fullName evidence="4">DUF7982 domain-containing protein</fullName>
    </recommendedName>
</protein>
<reference evidence="5 6" key="1">
    <citation type="submission" date="2017-02" db="EMBL/GenBank/DDBJ databases">
        <title>Natronthermophilus aegyptiacus gen. nov.,sp. nov., an aerobic, extremely halophilic alkalithermophilic archaeon isolated from the athalassohaline Wadi An Natrun, Egypt.</title>
        <authorList>
            <person name="Zhao B."/>
        </authorList>
    </citation>
    <scope>NUCLEOTIDE SEQUENCE [LARGE SCALE GENOMIC DNA]</scope>
    <source>
        <strain evidence="5 6">CGMCC 1.3597</strain>
    </source>
</reference>
<dbReference type="Pfam" id="PF25939">
    <property type="entry name" value="DUF7982"/>
    <property type="match status" value="1"/>
</dbReference>
<evidence type="ECO:0000256" key="1">
    <source>
        <dbReference type="SAM" id="Coils"/>
    </source>
</evidence>
<dbReference type="Proteomes" id="UP000196084">
    <property type="component" value="Unassembled WGS sequence"/>
</dbReference>